<keyword evidence="3" id="KW-0309">Germination</keyword>
<dbReference type="Proteomes" id="UP000199516">
    <property type="component" value="Unassembled WGS sequence"/>
</dbReference>
<gene>
    <name evidence="10" type="ORF">SAMN05192532_105196</name>
</gene>
<keyword evidence="6" id="KW-0564">Palmitate</keyword>
<evidence type="ECO:0000256" key="3">
    <source>
        <dbReference type="ARBA" id="ARBA00022544"/>
    </source>
</evidence>
<evidence type="ECO:0000256" key="5">
    <source>
        <dbReference type="ARBA" id="ARBA00023136"/>
    </source>
</evidence>
<feature type="domain" description="Spore germination GerAC-like C-terminal" evidence="8">
    <location>
        <begin position="223"/>
        <end position="382"/>
    </location>
</feature>
<dbReference type="PANTHER" id="PTHR35789:SF1">
    <property type="entry name" value="SPORE GERMINATION PROTEIN B3"/>
    <property type="match status" value="1"/>
</dbReference>
<dbReference type="InterPro" id="IPR046953">
    <property type="entry name" value="Spore_GerAC-like_C"/>
</dbReference>
<sequence>MGKYRTYLIMIILLSVLAGCWDEVAIEERGFVIGTAVDVAGENENGDPVMMLTNQFVVPAGVGAPSQQGGGDKKPYMNITDTGTSLYTIDQRMATVTRKLPFYEHLKVLVISDKVLETPHLFSSVLDIFIRNQEMRRGIKVLIAKGEAKKILEIEAEEEPLPSMYVDLLLENSEDKTGIMKVNRVGEIHEYVLAKNDYILPLFTAKKDRINYEGGIVVHGGGTTTSGELSKEEVLGLNIVKGDTDAGMIEVKVEDHIFAYALDYTKSNIKVNPKDIENIDVTVDITSGGHITEVFGTEEQIDHKGLRDIEKAVEDQVKSRIERTISKAQNELHSDIFQIDDKLRYHHYKEWERLEGNWTDGKQLFSQADFTINVDVSVKSTGTSETYQYD</sequence>
<evidence type="ECO:0000256" key="4">
    <source>
        <dbReference type="ARBA" id="ARBA00022729"/>
    </source>
</evidence>
<dbReference type="NCBIfam" id="TIGR02887">
    <property type="entry name" value="spore_ger_x_C"/>
    <property type="match status" value="1"/>
</dbReference>
<keyword evidence="11" id="KW-1185">Reference proteome</keyword>
<proteinExistence type="inferred from homology"/>
<dbReference type="InterPro" id="IPR008844">
    <property type="entry name" value="Spore_GerAC-like"/>
</dbReference>
<keyword evidence="7" id="KW-0449">Lipoprotein</keyword>
<evidence type="ECO:0000256" key="2">
    <source>
        <dbReference type="ARBA" id="ARBA00007886"/>
    </source>
</evidence>
<keyword evidence="5" id="KW-0472">Membrane</keyword>
<evidence type="ECO:0000256" key="1">
    <source>
        <dbReference type="ARBA" id="ARBA00004635"/>
    </source>
</evidence>
<dbReference type="PROSITE" id="PS51257">
    <property type="entry name" value="PROKAR_LIPOPROTEIN"/>
    <property type="match status" value="1"/>
</dbReference>
<dbReference type="Pfam" id="PF05504">
    <property type="entry name" value="Spore_GerAC"/>
    <property type="match status" value="1"/>
</dbReference>
<dbReference type="InterPro" id="IPR038501">
    <property type="entry name" value="Spore_GerAC_C_sf"/>
</dbReference>
<dbReference type="GO" id="GO:0016020">
    <property type="term" value="C:membrane"/>
    <property type="evidence" value="ECO:0007669"/>
    <property type="project" value="UniProtKB-SubCell"/>
</dbReference>
<dbReference type="InterPro" id="IPR057336">
    <property type="entry name" value="GerAC_N"/>
</dbReference>
<keyword evidence="4" id="KW-0732">Signal</keyword>
<dbReference type="AlphaFoldDB" id="A0A1I2E9I4"/>
<dbReference type="EMBL" id="FONT01000005">
    <property type="protein sequence ID" value="SFE89353.1"/>
    <property type="molecule type" value="Genomic_DNA"/>
</dbReference>
<accession>A0A1I2E9I4</accession>
<evidence type="ECO:0000256" key="6">
    <source>
        <dbReference type="ARBA" id="ARBA00023139"/>
    </source>
</evidence>
<reference evidence="10 11" key="1">
    <citation type="submission" date="2016-10" db="EMBL/GenBank/DDBJ databases">
        <authorList>
            <person name="de Groot N.N."/>
        </authorList>
    </citation>
    <scope>NUCLEOTIDE SEQUENCE [LARGE SCALE GENOMIC DNA]</scope>
    <source>
        <strain evidence="10 11">DSM 23995</strain>
    </source>
</reference>
<dbReference type="STRING" id="930128.SAMN05192532_105196"/>
<evidence type="ECO:0000259" key="8">
    <source>
        <dbReference type="Pfam" id="PF05504"/>
    </source>
</evidence>
<comment type="subcellular location">
    <subcellularLocation>
        <location evidence="1">Membrane</location>
        <topology evidence="1">Lipid-anchor</topology>
    </subcellularLocation>
</comment>
<name>A0A1I2E9I4_9BACI</name>
<protein>
    <submittedName>
        <fullName evidence="10">Spore germination protein</fullName>
    </submittedName>
</protein>
<dbReference type="PANTHER" id="PTHR35789">
    <property type="entry name" value="SPORE GERMINATION PROTEIN B3"/>
    <property type="match status" value="1"/>
</dbReference>
<dbReference type="OrthoDB" id="2569624at2"/>
<dbReference type="RefSeq" id="WP_091662263.1">
    <property type="nucleotide sequence ID" value="NZ_FONT01000005.1"/>
</dbReference>
<comment type="similarity">
    <text evidence="2">Belongs to the GerABKC lipoprotein family.</text>
</comment>
<feature type="domain" description="Spore germination protein N-terminal" evidence="9">
    <location>
        <begin position="22"/>
        <end position="204"/>
    </location>
</feature>
<evidence type="ECO:0000259" key="9">
    <source>
        <dbReference type="Pfam" id="PF25198"/>
    </source>
</evidence>
<dbReference type="Gene3D" id="3.30.300.210">
    <property type="entry name" value="Nutrient germinant receptor protein C, domain 3"/>
    <property type="match status" value="1"/>
</dbReference>
<dbReference type="Pfam" id="PF25198">
    <property type="entry name" value="Spore_GerAC_N"/>
    <property type="match status" value="1"/>
</dbReference>
<evidence type="ECO:0000313" key="11">
    <source>
        <dbReference type="Proteomes" id="UP000199516"/>
    </source>
</evidence>
<dbReference type="GO" id="GO:0009847">
    <property type="term" value="P:spore germination"/>
    <property type="evidence" value="ECO:0007669"/>
    <property type="project" value="InterPro"/>
</dbReference>
<evidence type="ECO:0000256" key="7">
    <source>
        <dbReference type="ARBA" id="ARBA00023288"/>
    </source>
</evidence>
<evidence type="ECO:0000313" key="10">
    <source>
        <dbReference type="EMBL" id="SFE89353.1"/>
    </source>
</evidence>
<organism evidence="10 11">
    <name type="scientific">Alteribacillus iranensis</name>
    <dbReference type="NCBI Taxonomy" id="930128"/>
    <lineage>
        <taxon>Bacteria</taxon>
        <taxon>Bacillati</taxon>
        <taxon>Bacillota</taxon>
        <taxon>Bacilli</taxon>
        <taxon>Bacillales</taxon>
        <taxon>Bacillaceae</taxon>
        <taxon>Alteribacillus</taxon>
    </lineage>
</organism>